<keyword evidence="9 16" id="KW-1133">Transmembrane helix</keyword>
<evidence type="ECO:0000256" key="1">
    <source>
        <dbReference type="ARBA" id="ARBA00001971"/>
    </source>
</evidence>
<evidence type="ECO:0000256" key="14">
    <source>
        <dbReference type="PIRSR" id="PIRSR000047-1"/>
    </source>
</evidence>
<evidence type="ECO:0000256" key="7">
    <source>
        <dbReference type="ARBA" id="ARBA00022723"/>
    </source>
</evidence>
<evidence type="ECO:0008006" key="18">
    <source>
        <dbReference type="Google" id="ProtNLM"/>
    </source>
</evidence>
<evidence type="ECO:0000313" key="17">
    <source>
        <dbReference type="Ensembl" id="ENSCHIP00010016981.1"/>
    </source>
</evidence>
<accession>A0A8C2PAD0</accession>
<dbReference type="GO" id="GO:0008397">
    <property type="term" value="F:sterol 12-alpha-hydroxylase activity"/>
    <property type="evidence" value="ECO:0007669"/>
    <property type="project" value="TreeGrafter"/>
</dbReference>
<dbReference type="Ensembl" id="ENSCHIT00010023713.1">
    <property type="protein sequence ID" value="ENSCHIP00010016981.1"/>
    <property type="gene ID" value="ENSCHIG00010012319.1"/>
</dbReference>
<dbReference type="PANTHER" id="PTHR24306:SF0">
    <property type="entry name" value="7-ALPHA-HYDROXYCHOLEST-4-EN-3-ONE 12-ALPHA-HYDROXYLASE"/>
    <property type="match status" value="1"/>
</dbReference>
<dbReference type="FunFam" id="1.10.630.10:FF:000344">
    <property type="entry name" value="Cytochrome P450, family 8, subfamily B, polypeptide 1"/>
    <property type="match status" value="1"/>
</dbReference>
<keyword evidence="11" id="KW-0443">Lipid metabolism</keyword>
<dbReference type="InterPro" id="IPR024204">
    <property type="entry name" value="Cyt_P450_CYP7A1-type"/>
</dbReference>
<feature type="binding site" evidence="15">
    <location>
        <position position="246"/>
    </location>
    <ligand>
        <name>substrate</name>
    </ligand>
</feature>
<evidence type="ECO:0000256" key="15">
    <source>
        <dbReference type="PIRSR" id="PIRSR000047-2"/>
    </source>
</evidence>
<dbReference type="PANTHER" id="PTHR24306">
    <property type="match status" value="1"/>
</dbReference>
<dbReference type="InterPro" id="IPR036396">
    <property type="entry name" value="Cyt_P450_sf"/>
</dbReference>
<dbReference type="GO" id="GO:0006629">
    <property type="term" value="P:lipid metabolic process"/>
    <property type="evidence" value="ECO:0007669"/>
    <property type="project" value="UniProtKB-KW"/>
</dbReference>
<evidence type="ECO:0000256" key="5">
    <source>
        <dbReference type="ARBA" id="ARBA00022617"/>
    </source>
</evidence>
<reference evidence="17" key="2">
    <citation type="submission" date="2025-08" db="UniProtKB">
        <authorList>
            <consortium name="Ensembl"/>
        </authorList>
    </citation>
    <scope>IDENTIFICATION</scope>
</reference>
<keyword evidence="5 13" id="KW-0349">Heme</keyword>
<evidence type="ECO:0000256" key="2">
    <source>
        <dbReference type="ARBA" id="ARBA00004389"/>
    </source>
</evidence>
<dbReference type="SUPFAM" id="SSF48264">
    <property type="entry name" value="Cytochrome P450"/>
    <property type="match status" value="1"/>
</dbReference>
<dbReference type="AlphaFoldDB" id="A0A8C2PAD0"/>
<organism evidence="17">
    <name type="scientific">Capra hircus</name>
    <name type="common">Goat</name>
    <dbReference type="NCBI Taxonomy" id="9925"/>
    <lineage>
        <taxon>Eukaryota</taxon>
        <taxon>Metazoa</taxon>
        <taxon>Chordata</taxon>
        <taxon>Craniata</taxon>
        <taxon>Vertebrata</taxon>
        <taxon>Euteleostomi</taxon>
        <taxon>Mammalia</taxon>
        <taxon>Eutheria</taxon>
        <taxon>Laurasiatheria</taxon>
        <taxon>Artiodactyla</taxon>
        <taxon>Ruminantia</taxon>
        <taxon>Pecora</taxon>
        <taxon>Bovidae</taxon>
        <taxon>Caprinae</taxon>
        <taxon>Capra</taxon>
    </lineage>
</organism>
<dbReference type="GO" id="GO:0020037">
    <property type="term" value="F:heme binding"/>
    <property type="evidence" value="ECO:0007669"/>
    <property type="project" value="InterPro"/>
</dbReference>
<dbReference type="GO" id="GO:0005506">
    <property type="term" value="F:iron ion binding"/>
    <property type="evidence" value="ECO:0007669"/>
    <property type="project" value="InterPro"/>
</dbReference>
<feature type="binding site" description="axial binding residue" evidence="14">
    <location>
        <position position="398"/>
    </location>
    <ligand>
        <name>heme</name>
        <dbReference type="ChEBI" id="CHEBI:30413"/>
    </ligand>
    <ligandPart>
        <name>Fe</name>
        <dbReference type="ChEBI" id="CHEBI:18248"/>
    </ligandPart>
</feature>
<dbReference type="Gene3D" id="1.10.630.10">
    <property type="entry name" value="Cytochrome P450"/>
    <property type="match status" value="1"/>
</dbReference>
<keyword evidence="12 13" id="KW-0472">Membrane</keyword>
<comment type="cofactor">
    <cofactor evidence="1 13 14">
        <name>heme</name>
        <dbReference type="ChEBI" id="CHEBI:30413"/>
    </cofactor>
</comment>
<name>A0A8C2PAD0_CAPHI</name>
<reference evidence="17" key="1">
    <citation type="submission" date="2019-03" db="EMBL/GenBank/DDBJ databases">
        <title>Genome sequencing and reference-guided assembly of Black Bengal Goat (Capra hircus).</title>
        <authorList>
            <person name="Siddiki A.Z."/>
            <person name="Baten A."/>
            <person name="Billah M."/>
            <person name="Alam M.A.U."/>
            <person name="Shawrob K.S.M."/>
            <person name="Saha S."/>
            <person name="Chowdhury M."/>
            <person name="Rahman A.H."/>
            <person name="Stear M."/>
            <person name="Miah G."/>
            <person name="Das G.B."/>
            <person name="Hossain M.M."/>
            <person name="Kumkum M."/>
            <person name="Islam M.S."/>
            <person name="Mollah A.M."/>
            <person name="Ahsan A."/>
            <person name="Tusar F."/>
            <person name="Khan M.K.I."/>
        </authorList>
    </citation>
    <scope>NUCLEOTIDE SEQUENCE [LARGE SCALE GENOMIC DNA]</scope>
</reference>
<dbReference type="InterPro" id="IPR002403">
    <property type="entry name" value="Cyt_P450_E_grp-IV"/>
</dbReference>
<keyword evidence="4" id="KW-0444">Lipid biosynthesis</keyword>
<feature type="transmembrane region" description="Helical" evidence="16">
    <location>
        <begin position="6"/>
        <end position="25"/>
    </location>
</feature>
<keyword evidence="8 13" id="KW-0256">Endoplasmic reticulum</keyword>
<dbReference type="Pfam" id="PF00067">
    <property type="entry name" value="p450"/>
    <property type="match status" value="2"/>
</dbReference>
<dbReference type="PIRSF" id="PIRSF000047">
    <property type="entry name" value="Cytochrome_CYPVIIA1"/>
    <property type="match status" value="1"/>
</dbReference>
<evidence type="ECO:0000256" key="3">
    <source>
        <dbReference type="ARBA" id="ARBA00010617"/>
    </source>
</evidence>
<evidence type="ECO:0000256" key="4">
    <source>
        <dbReference type="ARBA" id="ARBA00022516"/>
    </source>
</evidence>
<keyword evidence="7 13" id="KW-0479">Metal-binding</keyword>
<evidence type="ECO:0000256" key="6">
    <source>
        <dbReference type="ARBA" id="ARBA00022692"/>
    </source>
</evidence>
<dbReference type="InterPro" id="IPR001128">
    <property type="entry name" value="Cyt_P450"/>
</dbReference>
<evidence type="ECO:0000256" key="13">
    <source>
        <dbReference type="PIRNR" id="PIRNR000047"/>
    </source>
</evidence>
<evidence type="ECO:0000256" key="11">
    <source>
        <dbReference type="ARBA" id="ARBA00023098"/>
    </source>
</evidence>
<keyword evidence="6 16" id="KW-0812">Transmembrane</keyword>
<evidence type="ECO:0000256" key="8">
    <source>
        <dbReference type="ARBA" id="ARBA00022824"/>
    </source>
</evidence>
<evidence type="ECO:0000256" key="10">
    <source>
        <dbReference type="ARBA" id="ARBA00023004"/>
    </source>
</evidence>
<dbReference type="GO" id="GO:0005789">
    <property type="term" value="C:endoplasmic reticulum membrane"/>
    <property type="evidence" value="ECO:0007669"/>
    <property type="project" value="UniProtKB-SubCell"/>
</dbReference>
<keyword evidence="10 13" id="KW-0408">Iron</keyword>
<evidence type="ECO:0000256" key="9">
    <source>
        <dbReference type="ARBA" id="ARBA00022989"/>
    </source>
</evidence>
<sequence length="458" mass="52492">MVLWGPVLGALLVAIVGYLCLRGLLRQRRPKEPPLDKGPVPWLGHAIAFRKNMFEFLRHMQAKHGDIFTVQLGGQYFTFVMDPLSFGPILKDAQRKLDFVEYAQKLVLKVFGYRSVQGDYRMIHSASTKHLMGEGLEELNKVMLDTLSLVMLGPRGPSLDTHHWREDGLFHFCYNILFKAGYLSLFGYTKDKEQDLLQAEELFLEFRKYGVSNWITYMLQFLREQGVSPAMQDKFNFMMLWASQGNTGPTSFWALLFLLKHPEAMRAVREEATRLLGEVRLEAEQSFEFGALHRMPVLDSVMEETLRLRASPTLLRVVNDDQILQMAGGQEYLLRSGDILALFPYLSVHMDPDIHPEPTAFKYDRFLTASGSRKVDFYKAGKKIRHYTMPWGSGVSICPGRFLALNEMKLFILLMVMNFDLELVDPDTPVPPVDPQRWGFGTTQPSHEPQGRLFLEAS</sequence>
<comment type="similarity">
    <text evidence="3 13">Belongs to the cytochrome P450 family.</text>
</comment>
<evidence type="ECO:0000256" key="16">
    <source>
        <dbReference type="SAM" id="Phobius"/>
    </source>
</evidence>
<evidence type="ECO:0000256" key="12">
    <source>
        <dbReference type="ARBA" id="ARBA00023136"/>
    </source>
</evidence>
<feature type="binding site" evidence="15">
    <location>
        <position position="109"/>
    </location>
    <ligand>
        <name>substrate</name>
    </ligand>
</feature>
<proteinExistence type="inferred from homology"/>
<dbReference type="PRINTS" id="PR00465">
    <property type="entry name" value="EP450IV"/>
</dbReference>
<comment type="subcellular location">
    <subcellularLocation>
        <location evidence="2">Endoplasmic reticulum membrane</location>
        <topology evidence="2">Single-pass membrane protein</topology>
    </subcellularLocation>
</comment>
<protein>
    <recommendedName>
        <fullName evidence="18">Cytochrome P450 family 8 subfamily B member 1</fullName>
    </recommendedName>
</protein>